<comment type="catalytic activity">
    <reaction evidence="11">
        <text>1D-myo-inositol 1,3,4,5,6-pentakisphosphate + H2O = 1D-myo-inositol 1,4,5,6-tetrakisphosphate + phosphate</text>
        <dbReference type="Rhea" id="RHEA:77143"/>
        <dbReference type="ChEBI" id="CHEBI:15377"/>
        <dbReference type="ChEBI" id="CHEBI:43474"/>
        <dbReference type="ChEBI" id="CHEBI:57627"/>
        <dbReference type="ChEBI" id="CHEBI:57733"/>
    </reaction>
    <physiologicalReaction direction="left-to-right" evidence="11">
        <dbReference type="Rhea" id="RHEA:77144"/>
    </physiologicalReaction>
</comment>
<evidence type="ECO:0000256" key="4">
    <source>
        <dbReference type="ARBA" id="ARBA00022490"/>
    </source>
</evidence>
<dbReference type="PANTHER" id="PTHR12305:SF81">
    <property type="entry name" value="PHOSPHATIDYLINOSITOL 3,4,5-TRISPHOSPHATE 3-PHOSPHATASE AND DUAL-SPECIFICITY PROTEIN PHOSPHATASE PTEN"/>
    <property type="match status" value="1"/>
</dbReference>
<dbReference type="EMBL" id="GIBP01002874">
    <property type="protein sequence ID" value="NDV31843.1"/>
    <property type="molecule type" value="Transcribed_RNA"/>
</dbReference>
<dbReference type="EC" id="3.1.3.16" evidence="3"/>
<dbReference type="PROSITE" id="PS51181">
    <property type="entry name" value="PPASE_TENSIN"/>
    <property type="match status" value="1"/>
</dbReference>
<dbReference type="GO" id="GO:0004725">
    <property type="term" value="F:protein tyrosine phosphatase activity"/>
    <property type="evidence" value="ECO:0007669"/>
    <property type="project" value="UniProtKB-EC"/>
</dbReference>
<dbReference type="InterPro" id="IPR016130">
    <property type="entry name" value="Tyr_Pase_AS"/>
</dbReference>
<feature type="region of interest" description="Disordered" evidence="16">
    <location>
        <begin position="310"/>
        <end position="344"/>
    </location>
</feature>
<dbReference type="PROSITE" id="PS51182">
    <property type="entry name" value="C2_TENSIN"/>
    <property type="match status" value="1"/>
</dbReference>
<evidence type="ECO:0000256" key="14">
    <source>
        <dbReference type="ARBA" id="ARBA00048832"/>
    </source>
</evidence>
<evidence type="ECO:0000259" key="19">
    <source>
        <dbReference type="PROSITE" id="PS51182"/>
    </source>
</evidence>
<comment type="subcellular location">
    <subcellularLocation>
        <location evidence="1">Cytoplasm</location>
    </subcellularLocation>
</comment>
<evidence type="ECO:0000256" key="6">
    <source>
        <dbReference type="ARBA" id="ARBA00034256"/>
    </source>
</evidence>
<evidence type="ECO:0000313" key="20">
    <source>
        <dbReference type="EMBL" id="NDV31843.1"/>
    </source>
</evidence>
<comment type="catalytic activity">
    <reaction evidence="9">
        <text>1D-myo-inositol 1,3,4,5-tetrakisphosphate + H2O = 1D-myo-inositol 1,4,5-trisphosphate + phosphate</text>
        <dbReference type="Rhea" id="RHEA:77155"/>
        <dbReference type="ChEBI" id="CHEBI:15377"/>
        <dbReference type="ChEBI" id="CHEBI:43474"/>
        <dbReference type="ChEBI" id="CHEBI:57895"/>
        <dbReference type="ChEBI" id="CHEBI:203600"/>
    </reaction>
    <physiologicalReaction direction="left-to-right" evidence="9">
        <dbReference type="Rhea" id="RHEA:77156"/>
    </physiologicalReaction>
</comment>
<feature type="domain" description="C2 tensin-type" evidence="19">
    <location>
        <begin position="62"/>
        <end position="215"/>
    </location>
</feature>
<dbReference type="InterPro" id="IPR035892">
    <property type="entry name" value="C2_domain_sf"/>
</dbReference>
<evidence type="ECO:0000256" key="10">
    <source>
        <dbReference type="ARBA" id="ARBA00043760"/>
    </source>
</evidence>
<sequence>MELIDEFCADASAWLDKDEKNVVAVHCKAGKGRTGLMISTLLAYKYPQTLNIDKAFKFYNERRTFDGKGVTIPSQVRFAKHFDSIQDLCKEKSWQHVRDNPKELVAIEIINPLKSYCVWFTITTSDKKTFDFPKDLIKRYKDAPKILFPVNFVVNRETKVSFYSEESKTKPLFYFWFHTKFVTNPFVLPKSALDKLKDKELYDPEFSVIVHFKESPAPQLVLENKLQQSGNVAVVKRTSKAVRNELKKKEVPTIYEGSSKSDGVQQSQSLSLPSIEAELKTSDPASKEPCFSVYDISDLQKHFGVNETHFEPHKVTLDGNQSDTSESDTETETSDESVGELESISRLLSSSNNLSIPEIVTKMRASRVHTNEKDPSKHTHSQPEHHPEPSIQPEQTITDPPIQPQPEPQPQPQTEPDPTPSDPSTPPEEAT</sequence>
<feature type="compositionally biased region" description="Pro residues" evidence="16">
    <location>
        <begin position="401"/>
        <end position="431"/>
    </location>
</feature>
<dbReference type="Gene3D" id="2.60.40.1110">
    <property type="match status" value="1"/>
</dbReference>
<feature type="compositionally biased region" description="Acidic residues" evidence="16">
    <location>
        <begin position="325"/>
        <end position="339"/>
    </location>
</feature>
<dbReference type="GO" id="GO:0050793">
    <property type="term" value="P:regulation of developmental process"/>
    <property type="evidence" value="ECO:0007669"/>
    <property type="project" value="UniProtKB-ARBA"/>
</dbReference>
<dbReference type="EC" id="3.1.3.67" evidence="2"/>
<dbReference type="InterPro" id="IPR000387">
    <property type="entry name" value="Tyr_Pase_dom"/>
</dbReference>
<accession>A0A6B2L471</accession>
<feature type="compositionally biased region" description="Low complexity" evidence="16">
    <location>
        <begin position="391"/>
        <end position="400"/>
    </location>
</feature>
<name>A0A6B2L471_9EUKA</name>
<comment type="catalytic activity">
    <reaction evidence="7">
        <text>1,2-dioctanoyl-sn-glycero-3-phospho-(1D-myo-inositol-3,4,5-trisphosphate) + H2O = 1,2-dioctanoyl-sn-glycero-3-phospho-(1D-myo-inositol-4,5-bisphosphate) + phosphate</text>
        <dbReference type="Rhea" id="RHEA:43552"/>
        <dbReference type="ChEBI" id="CHEBI:15377"/>
        <dbReference type="ChEBI" id="CHEBI:43474"/>
        <dbReference type="ChEBI" id="CHEBI:83416"/>
        <dbReference type="ChEBI" id="CHEBI:83419"/>
    </reaction>
    <physiologicalReaction direction="left-to-right" evidence="7">
        <dbReference type="Rhea" id="RHEA:43553"/>
    </physiologicalReaction>
</comment>
<evidence type="ECO:0000256" key="11">
    <source>
        <dbReference type="ARBA" id="ARBA00043762"/>
    </source>
</evidence>
<dbReference type="InterPro" id="IPR029021">
    <property type="entry name" value="Prot-tyrosine_phosphatase-like"/>
</dbReference>
<organism evidence="20">
    <name type="scientific">Arcella intermedia</name>
    <dbReference type="NCBI Taxonomy" id="1963864"/>
    <lineage>
        <taxon>Eukaryota</taxon>
        <taxon>Amoebozoa</taxon>
        <taxon>Tubulinea</taxon>
        <taxon>Elardia</taxon>
        <taxon>Arcellinida</taxon>
        <taxon>Sphaerothecina</taxon>
        <taxon>Arcellidae</taxon>
        <taxon>Arcella</taxon>
    </lineage>
</organism>
<feature type="region of interest" description="Disordered" evidence="16">
    <location>
        <begin position="366"/>
        <end position="431"/>
    </location>
</feature>
<evidence type="ECO:0000256" key="16">
    <source>
        <dbReference type="SAM" id="MobiDB-lite"/>
    </source>
</evidence>
<keyword evidence="5" id="KW-0378">Hydrolase</keyword>
<dbReference type="PROSITE" id="PS00383">
    <property type="entry name" value="TYR_PHOSPHATASE_1"/>
    <property type="match status" value="1"/>
</dbReference>
<evidence type="ECO:0000256" key="1">
    <source>
        <dbReference type="ARBA" id="ARBA00004496"/>
    </source>
</evidence>
<comment type="catalytic activity">
    <reaction evidence="13">
        <text>O-phospho-L-seryl-[protein] + H2O = L-seryl-[protein] + phosphate</text>
        <dbReference type="Rhea" id="RHEA:20629"/>
        <dbReference type="Rhea" id="RHEA-COMP:9863"/>
        <dbReference type="Rhea" id="RHEA-COMP:11604"/>
        <dbReference type="ChEBI" id="CHEBI:15377"/>
        <dbReference type="ChEBI" id="CHEBI:29999"/>
        <dbReference type="ChEBI" id="CHEBI:43474"/>
        <dbReference type="ChEBI" id="CHEBI:83421"/>
        <dbReference type="EC" id="3.1.3.16"/>
    </reaction>
    <physiologicalReaction direction="left-to-right" evidence="13">
        <dbReference type="Rhea" id="RHEA:20630"/>
    </physiologicalReaction>
</comment>
<evidence type="ECO:0000256" key="15">
    <source>
        <dbReference type="ARBA" id="ARBA00051341"/>
    </source>
</evidence>
<comment type="catalytic activity">
    <reaction evidence="6">
        <text>1,2-dihexadecanoyl-sn-glycero-3-phospho-(1D-myo-inositol-3,4,5-trisphosphate) + H2O = 1,2-dihexadecanoyl-sn-glycero-3-phospho-(1D-myo-inositol-4,5-bisphosphate) + phosphate</text>
        <dbReference type="Rhea" id="RHEA:43560"/>
        <dbReference type="ChEBI" id="CHEBI:15377"/>
        <dbReference type="ChEBI" id="CHEBI:43474"/>
        <dbReference type="ChEBI" id="CHEBI:83420"/>
        <dbReference type="ChEBI" id="CHEBI:83423"/>
    </reaction>
    <physiologicalReaction direction="left-to-right" evidence="6">
        <dbReference type="Rhea" id="RHEA:43561"/>
    </physiologicalReaction>
</comment>
<evidence type="ECO:0000259" key="18">
    <source>
        <dbReference type="PROSITE" id="PS51181"/>
    </source>
</evidence>
<feature type="compositionally biased region" description="Basic and acidic residues" evidence="16">
    <location>
        <begin position="369"/>
        <end position="388"/>
    </location>
</feature>
<evidence type="ECO:0000256" key="7">
    <source>
        <dbReference type="ARBA" id="ARBA00034268"/>
    </source>
</evidence>
<evidence type="ECO:0000256" key="2">
    <source>
        <dbReference type="ARBA" id="ARBA00013015"/>
    </source>
</evidence>
<evidence type="ECO:0000256" key="8">
    <source>
        <dbReference type="ARBA" id="ARBA00034338"/>
    </source>
</evidence>
<evidence type="ECO:0000256" key="5">
    <source>
        <dbReference type="ARBA" id="ARBA00022801"/>
    </source>
</evidence>
<evidence type="ECO:0000259" key="17">
    <source>
        <dbReference type="PROSITE" id="PS50056"/>
    </source>
</evidence>
<evidence type="ECO:0000256" key="9">
    <source>
        <dbReference type="ARBA" id="ARBA00043734"/>
    </source>
</evidence>
<dbReference type="Pfam" id="PF10409">
    <property type="entry name" value="PTEN_C2"/>
    <property type="match status" value="1"/>
</dbReference>
<dbReference type="InterPro" id="IPR014020">
    <property type="entry name" value="Tensin_C2-dom"/>
</dbReference>
<feature type="domain" description="Tyrosine specific protein phosphatases" evidence="17">
    <location>
        <begin position="1"/>
        <end position="63"/>
    </location>
</feature>
<evidence type="ECO:0000256" key="12">
    <source>
        <dbReference type="ARBA" id="ARBA00044309"/>
    </source>
</evidence>
<evidence type="ECO:0000256" key="3">
    <source>
        <dbReference type="ARBA" id="ARBA00013081"/>
    </source>
</evidence>
<keyword evidence="4" id="KW-0963">Cytoplasm</keyword>
<proteinExistence type="predicted"/>
<dbReference type="GO" id="GO:0004722">
    <property type="term" value="F:protein serine/threonine phosphatase activity"/>
    <property type="evidence" value="ECO:0007669"/>
    <property type="project" value="UniProtKB-EC"/>
</dbReference>
<dbReference type="SUPFAM" id="SSF49562">
    <property type="entry name" value="C2 domain (Calcium/lipid-binding domain, CaLB)"/>
    <property type="match status" value="1"/>
</dbReference>
<evidence type="ECO:0000256" key="13">
    <source>
        <dbReference type="ARBA" id="ARBA00047986"/>
    </source>
</evidence>
<feature type="domain" description="Phosphatase tensin-type" evidence="18">
    <location>
        <begin position="1"/>
        <end position="89"/>
    </location>
</feature>
<dbReference type="PROSITE" id="PS50056">
    <property type="entry name" value="TYR_PHOSPHATASE_2"/>
    <property type="match status" value="1"/>
</dbReference>
<dbReference type="InterPro" id="IPR051281">
    <property type="entry name" value="Dual-spec_lipid-protein_phosph"/>
</dbReference>
<dbReference type="GO" id="GO:0005829">
    <property type="term" value="C:cytosol"/>
    <property type="evidence" value="ECO:0007669"/>
    <property type="project" value="TreeGrafter"/>
</dbReference>
<dbReference type="GO" id="GO:0016314">
    <property type="term" value="F:phosphatidylinositol-3,4,5-trisphosphate 3-phosphatase activity"/>
    <property type="evidence" value="ECO:0007669"/>
    <property type="project" value="UniProtKB-EC"/>
</dbReference>
<dbReference type="GO" id="GO:0042995">
    <property type="term" value="C:cell projection"/>
    <property type="evidence" value="ECO:0007669"/>
    <property type="project" value="UniProtKB-ARBA"/>
</dbReference>
<dbReference type="PANTHER" id="PTHR12305">
    <property type="entry name" value="PHOSPHATASE WITH HOMOLOGY TO TENSIN"/>
    <property type="match status" value="1"/>
</dbReference>
<comment type="catalytic activity">
    <reaction evidence="14">
        <text>O-phospho-L-threonyl-[protein] + H2O = L-threonyl-[protein] + phosphate</text>
        <dbReference type="Rhea" id="RHEA:47004"/>
        <dbReference type="Rhea" id="RHEA-COMP:11060"/>
        <dbReference type="Rhea" id="RHEA-COMP:11605"/>
        <dbReference type="ChEBI" id="CHEBI:15377"/>
        <dbReference type="ChEBI" id="CHEBI:30013"/>
        <dbReference type="ChEBI" id="CHEBI:43474"/>
        <dbReference type="ChEBI" id="CHEBI:61977"/>
        <dbReference type="EC" id="3.1.3.16"/>
    </reaction>
    <physiologicalReaction direction="left-to-right" evidence="14">
        <dbReference type="Rhea" id="RHEA:47005"/>
    </physiologicalReaction>
</comment>
<comment type="catalytic activity">
    <reaction evidence="10">
        <text>a 1,2-diacyl-sn-glycero-3-phospho-(1D-myo-inositol-3,4,5-trisphosphate) + H2O = a 1,2-diacyl-sn-glycero-3-phospho-(1D-myo-inositol-4,5-bisphosphate) + phosphate</text>
        <dbReference type="Rhea" id="RHEA:25017"/>
        <dbReference type="ChEBI" id="CHEBI:15377"/>
        <dbReference type="ChEBI" id="CHEBI:43474"/>
        <dbReference type="ChEBI" id="CHEBI:57836"/>
        <dbReference type="ChEBI" id="CHEBI:58456"/>
        <dbReference type="EC" id="3.1.3.67"/>
    </reaction>
    <physiologicalReaction direction="left-to-right" evidence="10">
        <dbReference type="Rhea" id="RHEA:25018"/>
    </physiologicalReaction>
</comment>
<dbReference type="SMART" id="SM01326">
    <property type="entry name" value="PTEN_C2"/>
    <property type="match status" value="1"/>
</dbReference>
<protein>
    <recommendedName>
        <fullName evidence="8">Phosphatidylinositol 3,4,5-trisphosphate 3-phosphatase and dual-specificity protein phosphatase PTEN</fullName>
        <ecNumber evidence="3">3.1.3.16</ecNumber>
        <ecNumber evidence="2">3.1.3.67</ecNumber>
    </recommendedName>
    <alternativeName>
        <fullName evidence="12">Inositol polyphosphate 3-phosphatase</fullName>
    </alternativeName>
</protein>
<dbReference type="InterPro" id="IPR029023">
    <property type="entry name" value="Tensin_phosphatase"/>
</dbReference>
<dbReference type="Gene3D" id="3.90.190.10">
    <property type="entry name" value="Protein tyrosine phosphatase superfamily"/>
    <property type="match status" value="1"/>
</dbReference>
<reference evidence="20" key="1">
    <citation type="journal article" date="2020" name="J. Eukaryot. Microbiol.">
        <title>De novo Sequencing, Assembly and Annotation of the Transcriptome for the Free-Living Testate Amoeba Arcella intermedia.</title>
        <authorList>
            <person name="Ribeiro G.M."/>
            <person name="Porfirio-Sousa A.L."/>
            <person name="Maurer-Alcala X.X."/>
            <person name="Katz L.A."/>
            <person name="Lahr D.J.G."/>
        </authorList>
    </citation>
    <scope>NUCLEOTIDE SEQUENCE</scope>
</reference>
<dbReference type="SUPFAM" id="SSF52799">
    <property type="entry name" value="(Phosphotyrosine protein) phosphatases II"/>
    <property type="match status" value="1"/>
</dbReference>
<comment type="catalytic activity">
    <reaction evidence="15">
        <text>O-phospho-L-tyrosyl-[protein] + H2O = L-tyrosyl-[protein] + phosphate</text>
        <dbReference type="Rhea" id="RHEA:10684"/>
        <dbReference type="Rhea" id="RHEA-COMP:10136"/>
        <dbReference type="Rhea" id="RHEA-COMP:20101"/>
        <dbReference type="ChEBI" id="CHEBI:15377"/>
        <dbReference type="ChEBI" id="CHEBI:43474"/>
        <dbReference type="ChEBI" id="CHEBI:46858"/>
        <dbReference type="ChEBI" id="CHEBI:61978"/>
        <dbReference type="EC" id="3.1.3.48"/>
    </reaction>
    <physiologicalReaction direction="left-to-right" evidence="15">
        <dbReference type="Rhea" id="RHEA:10685"/>
    </physiologicalReaction>
</comment>
<dbReference type="AlphaFoldDB" id="A0A6B2L471"/>